<evidence type="ECO:0000313" key="2">
    <source>
        <dbReference type="Proteomes" id="UP000823388"/>
    </source>
</evidence>
<dbReference type="Proteomes" id="UP000823388">
    <property type="component" value="Chromosome 8N"/>
</dbReference>
<accession>A0A8T0PE19</accession>
<comment type="caution">
    <text evidence="1">The sequence shown here is derived from an EMBL/GenBank/DDBJ whole genome shotgun (WGS) entry which is preliminary data.</text>
</comment>
<keyword evidence="2" id="KW-1185">Reference proteome</keyword>
<dbReference type="AlphaFoldDB" id="A0A8T0PE19"/>
<reference evidence="1" key="1">
    <citation type="submission" date="2020-05" db="EMBL/GenBank/DDBJ databases">
        <title>WGS assembly of Panicum virgatum.</title>
        <authorList>
            <person name="Lovell J.T."/>
            <person name="Jenkins J."/>
            <person name="Shu S."/>
            <person name="Juenger T.E."/>
            <person name="Schmutz J."/>
        </authorList>
    </citation>
    <scope>NUCLEOTIDE SEQUENCE</scope>
    <source>
        <strain evidence="1">AP13</strain>
    </source>
</reference>
<sequence>MTYPVGRKKGKQNSLTHTDLRVQHSDQSYNSGSIFGIQVGFSKHLLLISLVSLSRH</sequence>
<evidence type="ECO:0000313" key="1">
    <source>
        <dbReference type="EMBL" id="KAG2559265.1"/>
    </source>
</evidence>
<gene>
    <name evidence="1" type="ORF">PVAP13_8NG292400</name>
</gene>
<proteinExistence type="predicted"/>
<dbReference type="EMBL" id="CM029052">
    <property type="protein sequence ID" value="KAG2559265.1"/>
    <property type="molecule type" value="Genomic_DNA"/>
</dbReference>
<name>A0A8T0PE19_PANVG</name>
<protein>
    <submittedName>
        <fullName evidence="1">Uncharacterized protein</fullName>
    </submittedName>
</protein>
<organism evidence="1 2">
    <name type="scientific">Panicum virgatum</name>
    <name type="common">Blackwell switchgrass</name>
    <dbReference type="NCBI Taxonomy" id="38727"/>
    <lineage>
        <taxon>Eukaryota</taxon>
        <taxon>Viridiplantae</taxon>
        <taxon>Streptophyta</taxon>
        <taxon>Embryophyta</taxon>
        <taxon>Tracheophyta</taxon>
        <taxon>Spermatophyta</taxon>
        <taxon>Magnoliopsida</taxon>
        <taxon>Liliopsida</taxon>
        <taxon>Poales</taxon>
        <taxon>Poaceae</taxon>
        <taxon>PACMAD clade</taxon>
        <taxon>Panicoideae</taxon>
        <taxon>Panicodae</taxon>
        <taxon>Paniceae</taxon>
        <taxon>Panicinae</taxon>
        <taxon>Panicum</taxon>
        <taxon>Panicum sect. Hiantes</taxon>
    </lineage>
</organism>